<dbReference type="Proteomes" id="UP000799428">
    <property type="component" value="Unassembled WGS sequence"/>
</dbReference>
<dbReference type="EMBL" id="MU005765">
    <property type="protein sequence ID" value="KAF2713537.1"/>
    <property type="molecule type" value="Genomic_DNA"/>
</dbReference>
<reference evidence="2" key="1">
    <citation type="journal article" date="2020" name="Stud. Mycol.">
        <title>101 Dothideomycetes genomes: a test case for predicting lifestyles and emergence of pathogens.</title>
        <authorList>
            <person name="Haridas S."/>
            <person name="Albert R."/>
            <person name="Binder M."/>
            <person name="Bloem J."/>
            <person name="Labutti K."/>
            <person name="Salamov A."/>
            <person name="Andreopoulos B."/>
            <person name="Baker S."/>
            <person name="Barry K."/>
            <person name="Bills G."/>
            <person name="Bluhm B."/>
            <person name="Cannon C."/>
            <person name="Castanera R."/>
            <person name="Culley D."/>
            <person name="Daum C."/>
            <person name="Ezra D."/>
            <person name="Gonzalez J."/>
            <person name="Henrissat B."/>
            <person name="Kuo A."/>
            <person name="Liang C."/>
            <person name="Lipzen A."/>
            <person name="Lutzoni F."/>
            <person name="Magnuson J."/>
            <person name="Mondo S."/>
            <person name="Nolan M."/>
            <person name="Ohm R."/>
            <person name="Pangilinan J."/>
            <person name="Park H.-J."/>
            <person name="Ramirez L."/>
            <person name="Alfaro M."/>
            <person name="Sun H."/>
            <person name="Tritt A."/>
            <person name="Yoshinaga Y."/>
            <person name="Zwiers L.-H."/>
            <person name="Turgeon B."/>
            <person name="Goodwin S."/>
            <person name="Spatafora J."/>
            <person name="Crous P."/>
            <person name="Grigoriev I."/>
        </authorList>
    </citation>
    <scope>NUCLEOTIDE SEQUENCE</scope>
    <source>
        <strain evidence="2">CBS 279.74</strain>
    </source>
</reference>
<organism evidence="2 3">
    <name type="scientific">Pleomassaria siparia CBS 279.74</name>
    <dbReference type="NCBI Taxonomy" id="1314801"/>
    <lineage>
        <taxon>Eukaryota</taxon>
        <taxon>Fungi</taxon>
        <taxon>Dikarya</taxon>
        <taxon>Ascomycota</taxon>
        <taxon>Pezizomycotina</taxon>
        <taxon>Dothideomycetes</taxon>
        <taxon>Pleosporomycetidae</taxon>
        <taxon>Pleosporales</taxon>
        <taxon>Pleomassariaceae</taxon>
        <taxon>Pleomassaria</taxon>
    </lineage>
</organism>
<protein>
    <submittedName>
        <fullName evidence="2">Uncharacterized protein</fullName>
    </submittedName>
</protein>
<evidence type="ECO:0000313" key="3">
    <source>
        <dbReference type="Proteomes" id="UP000799428"/>
    </source>
</evidence>
<gene>
    <name evidence="2" type="ORF">K504DRAFT_498346</name>
</gene>
<accession>A0A6G1KMH6</accession>
<feature type="compositionally biased region" description="Acidic residues" evidence="1">
    <location>
        <begin position="35"/>
        <end position="50"/>
    </location>
</feature>
<dbReference type="AlphaFoldDB" id="A0A6G1KMH6"/>
<proteinExistence type="predicted"/>
<evidence type="ECO:0000256" key="1">
    <source>
        <dbReference type="SAM" id="MobiDB-lite"/>
    </source>
</evidence>
<sequence>MDKEDCDTEIEERNQQDKHPEQGHTDNDRSKTDTEMMDIIDNDEVGLDEDTGLKNEDDTEAD</sequence>
<name>A0A6G1KMH6_9PLEO</name>
<feature type="compositionally biased region" description="Basic and acidic residues" evidence="1">
    <location>
        <begin position="11"/>
        <end position="34"/>
    </location>
</feature>
<evidence type="ECO:0000313" key="2">
    <source>
        <dbReference type="EMBL" id="KAF2713537.1"/>
    </source>
</evidence>
<feature type="region of interest" description="Disordered" evidence="1">
    <location>
        <begin position="1"/>
        <end position="62"/>
    </location>
</feature>
<keyword evidence="3" id="KW-1185">Reference proteome</keyword>
<feature type="compositionally biased region" description="Acidic residues" evidence="1">
    <location>
        <begin position="1"/>
        <end position="10"/>
    </location>
</feature>